<gene>
    <name evidence="1" type="ORF">EGR_10606</name>
</gene>
<reference evidence="1 2" key="1">
    <citation type="journal article" date="2013" name="Nat. Genet.">
        <title>The genome of the hydatid tapeworm Echinococcus granulosus.</title>
        <authorList>
            <person name="Zheng H."/>
            <person name="Zhang W."/>
            <person name="Zhang L."/>
            <person name="Zhang Z."/>
            <person name="Li J."/>
            <person name="Lu G."/>
            <person name="Zhu Y."/>
            <person name="Wang Y."/>
            <person name="Huang Y."/>
            <person name="Liu J."/>
            <person name="Kang H."/>
            <person name="Chen J."/>
            <person name="Wang L."/>
            <person name="Chen A."/>
            <person name="Yu S."/>
            <person name="Gao Z."/>
            <person name="Jin L."/>
            <person name="Gu W."/>
            <person name="Wang Z."/>
            <person name="Zhao L."/>
            <person name="Shi B."/>
            <person name="Wen H."/>
            <person name="Lin R."/>
            <person name="Jones M.K."/>
            <person name="Brejova B."/>
            <person name="Vinar T."/>
            <person name="Zhao G."/>
            <person name="McManus D.P."/>
            <person name="Chen Z."/>
            <person name="Zhou Y."/>
            <person name="Wang S."/>
        </authorList>
    </citation>
    <scope>NUCLEOTIDE SEQUENCE [LARGE SCALE GENOMIC DNA]</scope>
</reference>
<accession>W6U0H8</accession>
<dbReference type="GeneID" id="36346321"/>
<proteinExistence type="predicted"/>
<comment type="caution">
    <text evidence="1">The sequence shown here is derived from an EMBL/GenBank/DDBJ whole genome shotgun (WGS) entry which is preliminary data.</text>
</comment>
<name>W6U0H8_ECHGR</name>
<evidence type="ECO:0000313" key="2">
    <source>
        <dbReference type="Proteomes" id="UP000019149"/>
    </source>
</evidence>
<evidence type="ECO:0000313" key="1">
    <source>
        <dbReference type="EMBL" id="EUB54538.1"/>
    </source>
</evidence>
<dbReference type="KEGG" id="egl:EGR_10606"/>
<protein>
    <submittedName>
        <fullName evidence="1">Uncharacterized protein</fullName>
    </submittedName>
</protein>
<dbReference type="RefSeq" id="XP_024345734.1">
    <property type="nucleotide sequence ID" value="XM_024499855.1"/>
</dbReference>
<dbReference type="EMBL" id="APAU02000240">
    <property type="protein sequence ID" value="EUB54538.1"/>
    <property type="molecule type" value="Genomic_DNA"/>
</dbReference>
<dbReference type="Proteomes" id="UP000019149">
    <property type="component" value="Unassembled WGS sequence"/>
</dbReference>
<dbReference type="AlphaFoldDB" id="W6U0H8"/>
<keyword evidence="2" id="KW-1185">Reference proteome</keyword>
<dbReference type="CTD" id="36346321"/>
<sequence length="180" mass="19581">MDHRQDPLGLSISHVTNCEPQGTFLTSYASIESGVAEFFKLGGPPISGESSDDISLVVMERQAAISLSVMPPSVVVFHPITTVDVGSRALDLSTSQTVAPITDTSELTECLATNFLMSEWVFHRHHRIAYPPLSLPSLAVSRPVNLCMLYVAAAIYRCEYYSHSSTHLGPSTKLFCHASI</sequence>
<organism evidence="1 2">
    <name type="scientific">Echinococcus granulosus</name>
    <name type="common">Hydatid tapeworm</name>
    <dbReference type="NCBI Taxonomy" id="6210"/>
    <lineage>
        <taxon>Eukaryota</taxon>
        <taxon>Metazoa</taxon>
        <taxon>Spiralia</taxon>
        <taxon>Lophotrochozoa</taxon>
        <taxon>Platyhelminthes</taxon>
        <taxon>Cestoda</taxon>
        <taxon>Eucestoda</taxon>
        <taxon>Cyclophyllidea</taxon>
        <taxon>Taeniidae</taxon>
        <taxon>Echinococcus</taxon>
        <taxon>Echinococcus granulosus group</taxon>
    </lineage>
</organism>